<dbReference type="Proteomes" id="UP001553843">
    <property type="component" value="Unassembled WGS sequence"/>
</dbReference>
<evidence type="ECO:0000313" key="13">
    <source>
        <dbReference type="Proteomes" id="UP001553843"/>
    </source>
</evidence>
<evidence type="ECO:0000256" key="6">
    <source>
        <dbReference type="ARBA" id="ARBA00022964"/>
    </source>
</evidence>
<evidence type="ECO:0000256" key="11">
    <source>
        <dbReference type="SAM" id="MobiDB-lite"/>
    </source>
</evidence>
<keyword evidence="7 12" id="KW-0560">Oxidoreductase</keyword>
<dbReference type="PANTHER" id="PTHR20883">
    <property type="entry name" value="PHYTANOYL-COA DIOXYGENASE DOMAIN CONTAINING 1"/>
    <property type="match status" value="1"/>
</dbReference>
<comment type="caution">
    <text evidence="12">The sequence shown here is derived from an EMBL/GenBank/DDBJ whole genome shotgun (WGS) entry which is preliminary data.</text>
</comment>
<keyword evidence="5" id="KW-0479">Metal-binding</keyword>
<gene>
    <name evidence="12" type="primary">thpD</name>
    <name evidence="12" type="ORF">AB0887_21300</name>
</gene>
<evidence type="ECO:0000256" key="1">
    <source>
        <dbReference type="ARBA" id="ARBA00001954"/>
    </source>
</evidence>
<evidence type="ECO:0000313" key="12">
    <source>
        <dbReference type="EMBL" id="MEW2364465.1"/>
    </source>
</evidence>
<dbReference type="InterPro" id="IPR012774">
    <property type="entry name" value="EctD"/>
</dbReference>
<keyword evidence="6" id="KW-0223">Dioxygenase</keyword>
<dbReference type="SUPFAM" id="SSF51197">
    <property type="entry name" value="Clavaminate synthase-like"/>
    <property type="match status" value="1"/>
</dbReference>
<comment type="cofactor">
    <cofactor evidence="1">
        <name>Fe(2+)</name>
        <dbReference type="ChEBI" id="CHEBI:29033"/>
    </cofactor>
</comment>
<dbReference type="EMBL" id="JBEYRS010000008">
    <property type="protein sequence ID" value="MEW2364465.1"/>
    <property type="molecule type" value="Genomic_DNA"/>
</dbReference>
<evidence type="ECO:0000256" key="3">
    <source>
        <dbReference type="ARBA" id="ARBA00007851"/>
    </source>
</evidence>
<comment type="catalytic activity">
    <reaction evidence="9">
        <text>L-ectoine + 2-oxoglutarate + O2 = 5-hydroxyectoine + succinate + CO2</text>
        <dbReference type="Rhea" id="RHEA:45740"/>
        <dbReference type="ChEBI" id="CHEBI:15379"/>
        <dbReference type="ChEBI" id="CHEBI:16526"/>
        <dbReference type="ChEBI" id="CHEBI:16810"/>
        <dbReference type="ChEBI" id="CHEBI:30031"/>
        <dbReference type="ChEBI" id="CHEBI:58515"/>
        <dbReference type="ChEBI" id="CHEBI:85413"/>
        <dbReference type="EC" id="1.14.11.55"/>
    </reaction>
</comment>
<reference evidence="12 13" key="1">
    <citation type="submission" date="2024-06" db="EMBL/GenBank/DDBJ databases">
        <title>The Natural Products Discovery Center: Release of the First 8490 Sequenced Strains for Exploring Actinobacteria Biosynthetic Diversity.</title>
        <authorList>
            <person name="Kalkreuter E."/>
            <person name="Kautsar S.A."/>
            <person name="Yang D."/>
            <person name="Bader C.D."/>
            <person name="Teijaro C.N."/>
            <person name="Fluegel L."/>
            <person name="Davis C.M."/>
            <person name="Simpson J.R."/>
            <person name="Lauterbach L."/>
            <person name="Steele A.D."/>
            <person name="Gui C."/>
            <person name="Meng S."/>
            <person name="Li G."/>
            <person name="Viehrig K."/>
            <person name="Ye F."/>
            <person name="Su P."/>
            <person name="Kiefer A.F."/>
            <person name="Nichols A."/>
            <person name="Cepeda A.J."/>
            <person name="Yan W."/>
            <person name="Fan B."/>
            <person name="Jiang Y."/>
            <person name="Adhikari A."/>
            <person name="Zheng C.-J."/>
            <person name="Schuster L."/>
            <person name="Cowan T.M."/>
            <person name="Smanski M.J."/>
            <person name="Chevrette M.G."/>
            <person name="De Carvalho L.P.S."/>
            <person name="Shen B."/>
        </authorList>
    </citation>
    <scope>NUCLEOTIDE SEQUENCE [LARGE SCALE GENOMIC DNA]</scope>
    <source>
        <strain evidence="12 13">NPDC047833</strain>
    </source>
</reference>
<sequence>MNTIRREGIGVTESVECADDLYPTRSVTTSVPFRRHDPVVWSDGDDAARGPLSAEEVAAYDRDGFLAFDALLDPAEVDECRREMRRMATDAALRSSGRVVAEPDSDDIRSVFEVHRHSAVFERVVHSGRLADRARQVLGSDVYLHQSRINYKAAFDGSKFGWHSDFETWHSEDGMPAPRALSFSVALTDNLPFNGPLMIIPGSQRTFVPSVGRTPPGYHKLSLLGKNLPAGPADRTAVAALAERHGIRQFTGAAGSAVMFDCNCLHASGGNVSPFPRTNLFVVYNSVDNRLTRPYAAPEARPQYLADRTFTPVPRAEDRPSR</sequence>
<keyword evidence="13" id="KW-1185">Reference proteome</keyword>
<dbReference type="Pfam" id="PF05721">
    <property type="entry name" value="PhyH"/>
    <property type="match status" value="1"/>
</dbReference>
<dbReference type="EC" id="1.14.11.55" evidence="10"/>
<dbReference type="Gene3D" id="2.60.120.620">
    <property type="entry name" value="q2cbj1_9rhob like domain"/>
    <property type="match status" value="1"/>
</dbReference>
<dbReference type="InterPro" id="IPR008775">
    <property type="entry name" value="Phytyl_CoA_dOase-like"/>
</dbReference>
<evidence type="ECO:0000256" key="8">
    <source>
        <dbReference type="ARBA" id="ARBA00023004"/>
    </source>
</evidence>
<dbReference type="PANTHER" id="PTHR20883:SF48">
    <property type="entry name" value="ECTOINE DIOXYGENASE"/>
    <property type="match status" value="1"/>
</dbReference>
<dbReference type="GO" id="GO:0016491">
    <property type="term" value="F:oxidoreductase activity"/>
    <property type="evidence" value="ECO:0007669"/>
    <property type="project" value="UniProtKB-KW"/>
</dbReference>
<evidence type="ECO:0000256" key="4">
    <source>
        <dbReference type="ARBA" id="ARBA00011738"/>
    </source>
</evidence>
<name>A0ABV3LYV5_9ACTN</name>
<proteinExistence type="inferred from homology"/>
<comment type="subunit">
    <text evidence="4">Homodimer.</text>
</comment>
<keyword evidence="8" id="KW-0408">Iron</keyword>
<comment type="function">
    <text evidence="2">Involved in the biosynthesis of 5-hydroxyectoine, called compatible solute, which helps organisms to survive extreme osmotic stress by acting as a highly soluble organic osmolyte. Catalyzes the 2-oxoglutarate-dependent selective hydroxylation of L-ectoine to yield (4S,5S)-5-hydroxyectoine.</text>
</comment>
<feature type="region of interest" description="Disordered" evidence="11">
    <location>
        <begin position="302"/>
        <end position="322"/>
    </location>
</feature>
<evidence type="ECO:0000256" key="7">
    <source>
        <dbReference type="ARBA" id="ARBA00023002"/>
    </source>
</evidence>
<dbReference type="NCBIfam" id="TIGR02408">
    <property type="entry name" value="ectoine_ThpD"/>
    <property type="match status" value="1"/>
</dbReference>
<accession>A0ABV3LYV5</accession>
<protein>
    <recommendedName>
        <fullName evidence="10">Ectoine hydroxylase</fullName>
        <ecNumber evidence="10">1.14.11.55</ecNumber>
    </recommendedName>
</protein>
<comment type="similarity">
    <text evidence="3">Belongs to the PhyH family. EctD subfamily.</text>
</comment>
<organism evidence="12 13">
    <name type="scientific">Streptomyces huasconensis</name>
    <dbReference type="NCBI Taxonomy" id="1854574"/>
    <lineage>
        <taxon>Bacteria</taxon>
        <taxon>Bacillati</taxon>
        <taxon>Actinomycetota</taxon>
        <taxon>Actinomycetes</taxon>
        <taxon>Kitasatosporales</taxon>
        <taxon>Streptomycetaceae</taxon>
        <taxon>Streptomyces</taxon>
    </lineage>
</organism>
<evidence type="ECO:0000256" key="10">
    <source>
        <dbReference type="NCBIfam" id="TIGR02408"/>
    </source>
</evidence>
<evidence type="ECO:0000256" key="2">
    <source>
        <dbReference type="ARBA" id="ARBA00004063"/>
    </source>
</evidence>
<evidence type="ECO:0000256" key="9">
    <source>
        <dbReference type="ARBA" id="ARBA00049228"/>
    </source>
</evidence>
<evidence type="ECO:0000256" key="5">
    <source>
        <dbReference type="ARBA" id="ARBA00022723"/>
    </source>
</evidence>